<dbReference type="InterPro" id="IPR009959">
    <property type="entry name" value="Cyclase_SnoaL-like"/>
</dbReference>
<evidence type="ECO:0000313" key="2">
    <source>
        <dbReference type="Proteomes" id="UP000315439"/>
    </source>
</evidence>
<dbReference type="Pfam" id="PF07366">
    <property type="entry name" value="SnoaL"/>
    <property type="match status" value="1"/>
</dbReference>
<dbReference type="PANTHER" id="PTHR38436">
    <property type="entry name" value="POLYKETIDE CYCLASE SNOAL-LIKE DOMAIN"/>
    <property type="match status" value="1"/>
</dbReference>
<dbReference type="PANTHER" id="PTHR38436:SF1">
    <property type="entry name" value="ESTER CYCLASE"/>
    <property type="match status" value="1"/>
</dbReference>
<sequence length="140" mass="16041">MSTNSELVNRWFQEVWCEPRNPKAIDELMAEDAQLHGNYSPEPVSRSDFKQVWEQFTSTFPDIRIEVRKIVDSGDFVAFHAHVYGTHQESSKPVNFSGTAIVRFRDGQVVESHETWDFASMLMQSGVVADDIMMRVLSAK</sequence>
<dbReference type="Proteomes" id="UP000315439">
    <property type="component" value="Unassembled WGS sequence"/>
</dbReference>
<gene>
    <name evidence="1" type="ORF">FLL46_16620</name>
</gene>
<name>A0A545UAN8_9GAMM</name>
<dbReference type="OrthoDB" id="9182871at2"/>
<evidence type="ECO:0000313" key="1">
    <source>
        <dbReference type="EMBL" id="TQV86531.1"/>
    </source>
</evidence>
<comment type="caution">
    <text evidence="1">The sequence shown here is derived from an EMBL/GenBank/DDBJ whole genome shotgun (WGS) entry which is preliminary data.</text>
</comment>
<keyword evidence="2" id="KW-1185">Reference proteome</keyword>
<reference evidence="1 2" key="1">
    <citation type="submission" date="2019-07" db="EMBL/GenBank/DDBJ databases">
        <title>Draft genome for Aliikangiella sp. M105.</title>
        <authorList>
            <person name="Wang G."/>
        </authorList>
    </citation>
    <scope>NUCLEOTIDE SEQUENCE [LARGE SCALE GENOMIC DNA]</scope>
    <source>
        <strain evidence="1 2">M105</strain>
    </source>
</reference>
<dbReference type="AlphaFoldDB" id="A0A545UAN8"/>
<dbReference type="InterPro" id="IPR032710">
    <property type="entry name" value="NTF2-like_dom_sf"/>
</dbReference>
<protein>
    <submittedName>
        <fullName evidence="1">Ester cyclase</fullName>
    </submittedName>
</protein>
<dbReference type="EMBL" id="VIKS01000010">
    <property type="protein sequence ID" value="TQV86531.1"/>
    <property type="molecule type" value="Genomic_DNA"/>
</dbReference>
<accession>A0A545UAN8</accession>
<organism evidence="1 2">
    <name type="scientific">Aliikangiella coralliicola</name>
    <dbReference type="NCBI Taxonomy" id="2592383"/>
    <lineage>
        <taxon>Bacteria</taxon>
        <taxon>Pseudomonadati</taxon>
        <taxon>Pseudomonadota</taxon>
        <taxon>Gammaproteobacteria</taxon>
        <taxon>Oceanospirillales</taxon>
        <taxon>Pleioneaceae</taxon>
        <taxon>Aliikangiella</taxon>
    </lineage>
</organism>
<dbReference type="RefSeq" id="WP_142932455.1">
    <property type="nucleotide sequence ID" value="NZ_ML660166.1"/>
</dbReference>
<proteinExistence type="predicted"/>
<dbReference type="Gene3D" id="3.10.450.50">
    <property type="match status" value="1"/>
</dbReference>
<dbReference type="GO" id="GO:0030638">
    <property type="term" value="P:polyketide metabolic process"/>
    <property type="evidence" value="ECO:0007669"/>
    <property type="project" value="InterPro"/>
</dbReference>
<dbReference type="SUPFAM" id="SSF54427">
    <property type="entry name" value="NTF2-like"/>
    <property type="match status" value="1"/>
</dbReference>